<reference evidence="3 4" key="1">
    <citation type="submission" date="2017-04" db="EMBL/GenBank/DDBJ databases">
        <authorList>
            <person name="Afonso C.L."/>
            <person name="Miller P.J."/>
            <person name="Scott M.A."/>
            <person name="Spackman E."/>
            <person name="Goraichik I."/>
            <person name="Dimitrov K.M."/>
            <person name="Suarez D.L."/>
            <person name="Swayne D.E."/>
        </authorList>
    </citation>
    <scope>NUCLEOTIDE SEQUENCE [LARGE SCALE GENOMIC DNA]</scope>
    <source>
        <strain evidence="3 4">CGMCC 1.10972</strain>
    </source>
</reference>
<feature type="transmembrane region" description="Helical" evidence="1">
    <location>
        <begin position="151"/>
        <end position="170"/>
    </location>
</feature>
<evidence type="ECO:0000313" key="4">
    <source>
        <dbReference type="Proteomes" id="UP000192656"/>
    </source>
</evidence>
<dbReference type="RefSeq" id="WP_084412963.1">
    <property type="nucleotide sequence ID" value="NZ_FWXR01000035.1"/>
</dbReference>
<dbReference type="InterPro" id="IPR009875">
    <property type="entry name" value="PilZ_domain"/>
</dbReference>
<proteinExistence type="predicted"/>
<keyword evidence="1" id="KW-1133">Transmembrane helix</keyword>
<dbReference type="SUPFAM" id="SSF141371">
    <property type="entry name" value="PilZ domain-like"/>
    <property type="match status" value="1"/>
</dbReference>
<keyword evidence="1" id="KW-0472">Membrane</keyword>
<dbReference type="STRING" id="937218.SAMN06297251_13512"/>
<keyword evidence="4" id="KW-1185">Reference proteome</keyword>
<dbReference type="AlphaFoldDB" id="A0A1W2EU14"/>
<keyword evidence="1" id="KW-0812">Transmembrane</keyword>
<protein>
    <submittedName>
        <fullName evidence="3">PilZ domain-containing protein</fullName>
    </submittedName>
</protein>
<evidence type="ECO:0000313" key="3">
    <source>
        <dbReference type="EMBL" id="SMD13151.1"/>
    </source>
</evidence>
<dbReference type="Proteomes" id="UP000192656">
    <property type="component" value="Unassembled WGS sequence"/>
</dbReference>
<dbReference type="Gene3D" id="2.40.10.220">
    <property type="entry name" value="predicted glycosyltransferase like domains"/>
    <property type="match status" value="1"/>
</dbReference>
<dbReference type="Pfam" id="PF07238">
    <property type="entry name" value="PilZ"/>
    <property type="match status" value="1"/>
</dbReference>
<evidence type="ECO:0000256" key="1">
    <source>
        <dbReference type="SAM" id="Phobius"/>
    </source>
</evidence>
<sequence length="379" mass="41310">MASIKHEAEVQRQYPRYRLPIDAIVNGVAYKVLDWSMGGFAIARGGALFPGEIVQANLVIPFLSYDLNVKLKAQVRYVDAETQRAGFSFVELDEQQASILRYLSDAILSGEIVCVGDVIDVSRRAGSGRSRSVPPPPSGAWHRVATYGRRFGAACGVLAIFGALTVYLWANIYDRLYMVRAEAANVSAKVVNLASPSVGRIGYLNDAREVRLGEPLMTVTPAVGDPITVQSPCDCWQVEQVFAGGDFVKTGDTVIKLMRTNAPIVVSALVPAEQLISLYGVENARIEYADGTRVEKAQILWLPGREDGRSDLPRAESTVVLDPERHLSANMMGQPVKVTFDLFEDSRIGQFMASMAEPFTAVAGTLDVEQEPKVEGGVR</sequence>
<dbReference type="GO" id="GO:0035438">
    <property type="term" value="F:cyclic-di-GMP binding"/>
    <property type="evidence" value="ECO:0007669"/>
    <property type="project" value="InterPro"/>
</dbReference>
<evidence type="ECO:0000259" key="2">
    <source>
        <dbReference type="Pfam" id="PF07238"/>
    </source>
</evidence>
<organism evidence="3 4">
    <name type="scientific">Fulvimarina manganoxydans</name>
    <dbReference type="NCBI Taxonomy" id="937218"/>
    <lineage>
        <taxon>Bacteria</taxon>
        <taxon>Pseudomonadati</taxon>
        <taxon>Pseudomonadota</taxon>
        <taxon>Alphaproteobacteria</taxon>
        <taxon>Hyphomicrobiales</taxon>
        <taxon>Aurantimonadaceae</taxon>
        <taxon>Fulvimarina</taxon>
    </lineage>
</organism>
<feature type="domain" description="PilZ" evidence="2">
    <location>
        <begin position="11"/>
        <end position="103"/>
    </location>
</feature>
<dbReference type="OrthoDB" id="8351399at2"/>
<gene>
    <name evidence="3" type="ORF">SAMN06297251_13512</name>
</gene>
<dbReference type="EMBL" id="FWXR01000035">
    <property type="protein sequence ID" value="SMD13151.1"/>
    <property type="molecule type" value="Genomic_DNA"/>
</dbReference>
<accession>A0A1W2EU14</accession>
<name>A0A1W2EU14_9HYPH</name>